<dbReference type="InParanoid" id="A0A2K2BM49"/>
<dbReference type="Proteomes" id="UP000006729">
    <property type="component" value="Chromosome 2"/>
</dbReference>
<reference evidence="2 3" key="1">
    <citation type="journal article" date="2006" name="Science">
        <title>The genome of black cottonwood, Populus trichocarpa (Torr. &amp; Gray).</title>
        <authorList>
            <person name="Tuskan G.A."/>
            <person name="Difazio S."/>
            <person name="Jansson S."/>
            <person name="Bohlmann J."/>
            <person name="Grigoriev I."/>
            <person name="Hellsten U."/>
            <person name="Putnam N."/>
            <person name="Ralph S."/>
            <person name="Rombauts S."/>
            <person name="Salamov A."/>
            <person name="Schein J."/>
            <person name="Sterck L."/>
            <person name="Aerts A."/>
            <person name="Bhalerao R.R."/>
            <person name="Bhalerao R.P."/>
            <person name="Blaudez D."/>
            <person name="Boerjan W."/>
            <person name="Brun A."/>
            <person name="Brunner A."/>
            <person name="Busov V."/>
            <person name="Campbell M."/>
            <person name="Carlson J."/>
            <person name="Chalot M."/>
            <person name="Chapman J."/>
            <person name="Chen G.L."/>
            <person name="Cooper D."/>
            <person name="Coutinho P.M."/>
            <person name="Couturier J."/>
            <person name="Covert S."/>
            <person name="Cronk Q."/>
            <person name="Cunningham R."/>
            <person name="Davis J."/>
            <person name="Degroeve S."/>
            <person name="Dejardin A."/>
            <person name="Depamphilis C."/>
            <person name="Detter J."/>
            <person name="Dirks B."/>
            <person name="Dubchak I."/>
            <person name="Duplessis S."/>
            <person name="Ehlting J."/>
            <person name="Ellis B."/>
            <person name="Gendler K."/>
            <person name="Goodstein D."/>
            <person name="Gribskov M."/>
            <person name="Grimwood J."/>
            <person name="Groover A."/>
            <person name="Gunter L."/>
            <person name="Hamberger B."/>
            <person name="Heinze B."/>
            <person name="Helariutta Y."/>
            <person name="Henrissat B."/>
            <person name="Holligan D."/>
            <person name="Holt R."/>
            <person name="Huang W."/>
            <person name="Islam-Faridi N."/>
            <person name="Jones S."/>
            <person name="Jones-Rhoades M."/>
            <person name="Jorgensen R."/>
            <person name="Joshi C."/>
            <person name="Kangasjarvi J."/>
            <person name="Karlsson J."/>
            <person name="Kelleher C."/>
            <person name="Kirkpatrick R."/>
            <person name="Kirst M."/>
            <person name="Kohler A."/>
            <person name="Kalluri U."/>
            <person name="Larimer F."/>
            <person name="Leebens-Mack J."/>
            <person name="Leple J.C."/>
            <person name="Locascio P."/>
            <person name="Lou Y."/>
            <person name="Lucas S."/>
            <person name="Martin F."/>
            <person name="Montanini B."/>
            <person name="Napoli C."/>
            <person name="Nelson D.R."/>
            <person name="Nelson C."/>
            <person name="Nieminen K."/>
            <person name="Nilsson O."/>
            <person name="Pereda V."/>
            <person name="Peter G."/>
            <person name="Philippe R."/>
            <person name="Pilate G."/>
            <person name="Poliakov A."/>
            <person name="Razumovskaya J."/>
            <person name="Richardson P."/>
            <person name="Rinaldi C."/>
            <person name="Ritland K."/>
            <person name="Rouze P."/>
            <person name="Ryaboy D."/>
            <person name="Schmutz J."/>
            <person name="Schrader J."/>
            <person name="Segerman B."/>
            <person name="Shin H."/>
            <person name="Siddiqui A."/>
            <person name="Sterky F."/>
            <person name="Terry A."/>
            <person name="Tsai C.J."/>
            <person name="Uberbacher E."/>
            <person name="Unneberg P."/>
            <person name="Vahala J."/>
            <person name="Wall K."/>
            <person name="Wessler S."/>
            <person name="Yang G."/>
            <person name="Yin T."/>
            <person name="Douglas C."/>
            <person name="Marra M."/>
            <person name="Sandberg G."/>
            <person name="Van de Peer Y."/>
            <person name="Rokhsar D."/>
        </authorList>
    </citation>
    <scope>NUCLEOTIDE SEQUENCE [LARGE SCALE GENOMIC DNA]</scope>
    <source>
        <strain evidence="3">cv. Nisqually</strain>
    </source>
</reference>
<gene>
    <name evidence="2" type="ORF">POPTR_002G209800</name>
</gene>
<evidence type="ECO:0000256" key="1">
    <source>
        <dbReference type="SAM" id="Phobius"/>
    </source>
</evidence>
<proteinExistence type="predicted"/>
<accession>A0A2K2BM49</accession>
<keyword evidence="1" id="KW-1133">Transmembrane helix</keyword>
<keyword evidence="1" id="KW-0472">Membrane</keyword>
<protein>
    <submittedName>
        <fullName evidence="2">Uncharacterized protein</fullName>
    </submittedName>
</protein>
<keyword evidence="1" id="KW-0812">Transmembrane</keyword>
<dbReference type="AlphaFoldDB" id="A0A2K2BM49"/>
<feature type="transmembrane region" description="Helical" evidence="1">
    <location>
        <begin position="12"/>
        <end position="33"/>
    </location>
</feature>
<organism evidence="2 3">
    <name type="scientific">Populus trichocarpa</name>
    <name type="common">Western balsam poplar</name>
    <name type="synonym">Populus balsamifera subsp. trichocarpa</name>
    <dbReference type="NCBI Taxonomy" id="3694"/>
    <lineage>
        <taxon>Eukaryota</taxon>
        <taxon>Viridiplantae</taxon>
        <taxon>Streptophyta</taxon>
        <taxon>Embryophyta</taxon>
        <taxon>Tracheophyta</taxon>
        <taxon>Spermatophyta</taxon>
        <taxon>Magnoliopsida</taxon>
        <taxon>eudicotyledons</taxon>
        <taxon>Gunneridae</taxon>
        <taxon>Pentapetalae</taxon>
        <taxon>rosids</taxon>
        <taxon>fabids</taxon>
        <taxon>Malpighiales</taxon>
        <taxon>Salicaceae</taxon>
        <taxon>Saliceae</taxon>
        <taxon>Populus</taxon>
    </lineage>
</organism>
<dbReference type="EMBL" id="CM009291">
    <property type="protein sequence ID" value="PNT50856.1"/>
    <property type="molecule type" value="Genomic_DNA"/>
</dbReference>
<evidence type="ECO:0000313" key="2">
    <source>
        <dbReference type="EMBL" id="PNT50856.1"/>
    </source>
</evidence>
<keyword evidence="3" id="KW-1185">Reference proteome</keyword>
<evidence type="ECO:0000313" key="3">
    <source>
        <dbReference type="Proteomes" id="UP000006729"/>
    </source>
</evidence>
<name>A0A2K2BM49_POPTR</name>
<sequence>MSNKFSSINLFLSFYFVFLLIFSIYNLSTRFFFGLIKIQNSEFTKLQDRQKTLLNCAKLFISGYKIVFFFS</sequence>